<reference evidence="2 3" key="1">
    <citation type="submission" date="2018-12" db="EMBL/GenBank/DDBJ databases">
        <authorList>
            <person name="Yang E."/>
        </authorList>
    </citation>
    <scope>NUCLEOTIDE SEQUENCE [LARGE SCALE GENOMIC DNA]</scope>
    <source>
        <strain evidence="2 3">SOD</strain>
    </source>
</reference>
<gene>
    <name evidence="2" type="ORF">EJB06_22345</name>
</gene>
<protein>
    <recommendedName>
        <fullName evidence="4">J domain-containing protein</fullName>
    </recommendedName>
</protein>
<dbReference type="EMBL" id="RXLQ01000013">
    <property type="protein sequence ID" value="RSZ56691.1"/>
    <property type="molecule type" value="Genomic_DNA"/>
</dbReference>
<dbReference type="OrthoDB" id="5524449at2"/>
<name>A0A430HGP9_9BURK</name>
<evidence type="ECO:0000256" key="1">
    <source>
        <dbReference type="SAM" id="MobiDB-lite"/>
    </source>
</evidence>
<feature type="compositionally biased region" description="Pro residues" evidence="1">
    <location>
        <begin position="114"/>
        <end position="136"/>
    </location>
</feature>
<feature type="region of interest" description="Disordered" evidence="1">
    <location>
        <begin position="57"/>
        <end position="84"/>
    </location>
</feature>
<comment type="caution">
    <text evidence="2">The sequence shown here is derived from an EMBL/GenBank/DDBJ whole genome shotgun (WGS) entry which is preliminary data.</text>
</comment>
<dbReference type="AlphaFoldDB" id="A0A430HGP9"/>
<keyword evidence="3" id="KW-1185">Reference proteome</keyword>
<dbReference type="RefSeq" id="WP_126076235.1">
    <property type="nucleotide sequence ID" value="NZ_CP051166.1"/>
</dbReference>
<evidence type="ECO:0000313" key="2">
    <source>
        <dbReference type="EMBL" id="RSZ56691.1"/>
    </source>
</evidence>
<evidence type="ECO:0008006" key="4">
    <source>
        <dbReference type="Google" id="ProtNLM"/>
    </source>
</evidence>
<proteinExistence type="predicted"/>
<feature type="region of interest" description="Disordered" evidence="1">
    <location>
        <begin position="109"/>
        <end position="136"/>
    </location>
</feature>
<feature type="compositionally biased region" description="Basic and acidic residues" evidence="1">
    <location>
        <begin position="69"/>
        <end position="83"/>
    </location>
</feature>
<accession>A0A430HGP9</accession>
<organism evidence="2 3">
    <name type="scientific">Massilia atriviolacea</name>
    <dbReference type="NCBI Taxonomy" id="2495579"/>
    <lineage>
        <taxon>Bacteria</taxon>
        <taxon>Pseudomonadati</taxon>
        <taxon>Pseudomonadota</taxon>
        <taxon>Betaproteobacteria</taxon>
        <taxon>Burkholderiales</taxon>
        <taxon>Oxalobacteraceae</taxon>
        <taxon>Telluria group</taxon>
        <taxon>Massilia</taxon>
    </lineage>
</organism>
<evidence type="ECO:0000313" key="3">
    <source>
        <dbReference type="Proteomes" id="UP000278085"/>
    </source>
</evidence>
<sequence>MNVWSVLGMTASRDERAIKRAYAARLKVTRPEDDPAAFQILNDAYQAALQLARQANDLDWPDEAPAPRSEVREDAREDARERAYQPYEPPVYVAAYEFDPDSPVYTAYYEFDPDAPPPEAAAPAPPFEPPAPPPKPVQYRLPEIVPPPLPGTGPESAIMQARRIWAAFLSRAHRSPREHLAQLFAGDELLNIEVRDHFEECAVQYCAGEGCEDDFREAMATHFNWVDDASFVGRHMPDETGMMLARLRAQRSYAHFCQLALEDEVVRALLDGDPRGVIGRYPDAAFTERMRELLEHIHCYHGEMLDLKLDAHIVEHWVAVVRGRGWSA</sequence>
<dbReference type="Proteomes" id="UP000278085">
    <property type="component" value="Unassembled WGS sequence"/>
</dbReference>